<gene>
    <name evidence="2" type="ORF">A2V97_03210</name>
</gene>
<evidence type="ECO:0000259" key="1">
    <source>
        <dbReference type="Pfam" id="PF00462"/>
    </source>
</evidence>
<dbReference type="SUPFAM" id="SSF52833">
    <property type="entry name" value="Thioredoxin-like"/>
    <property type="match status" value="1"/>
</dbReference>
<dbReference type="Pfam" id="PF00462">
    <property type="entry name" value="Glutaredoxin"/>
    <property type="match status" value="1"/>
</dbReference>
<dbReference type="GO" id="GO:0045454">
    <property type="term" value="P:cell redox homeostasis"/>
    <property type="evidence" value="ECO:0007669"/>
    <property type="project" value="TreeGrafter"/>
</dbReference>
<evidence type="ECO:0000313" key="2">
    <source>
        <dbReference type="EMBL" id="OGM15761.1"/>
    </source>
</evidence>
<dbReference type="CDD" id="cd02976">
    <property type="entry name" value="NrdH"/>
    <property type="match status" value="1"/>
</dbReference>
<sequence>MTVTVFSTTTCPYCKMLKDYLSGKAIPFTEKLVDQDEAAREEMVKDSGGFLGVPFTVIAQDDGSKSTIVGFDKGKINQVLGIQG</sequence>
<dbReference type="InterPro" id="IPR036249">
    <property type="entry name" value="Thioredoxin-like_sf"/>
</dbReference>
<dbReference type="Gene3D" id="3.40.30.10">
    <property type="entry name" value="Glutaredoxin"/>
    <property type="match status" value="1"/>
</dbReference>
<name>A0A1F7XL61_9BACT</name>
<dbReference type="Proteomes" id="UP000177382">
    <property type="component" value="Unassembled WGS sequence"/>
</dbReference>
<dbReference type="PROSITE" id="PS51354">
    <property type="entry name" value="GLUTAREDOXIN_2"/>
    <property type="match status" value="1"/>
</dbReference>
<accession>A0A1F7XL61</accession>
<reference evidence="2 3" key="1">
    <citation type="journal article" date="2016" name="Nat. Commun.">
        <title>Thousands of microbial genomes shed light on interconnected biogeochemical processes in an aquifer system.</title>
        <authorList>
            <person name="Anantharaman K."/>
            <person name="Brown C.T."/>
            <person name="Hug L.A."/>
            <person name="Sharon I."/>
            <person name="Castelle C.J."/>
            <person name="Probst A.J."/>
            <person name="Thomas B.C."/>
            <person name="Singh A."/>
            <person name="Wilkins M.J."/>
            <person name="Karaoz U."/>
            <person name="Brodie E.L."/>
            <person name="Williams K.H."/>
            <person name="Hubbard S.S."/>
            <person name="Banfield J.F."/>
        </authorList>
    </citation>
    <scope>NUCLEOTIDE SEQUENCE [LARGE SCALE GENOMIC DNA]</scope>
</reference>
<proteinExistence type="predicted"/>
<protein>
    <recommendedName>
        <fullName evidence="1">Glutaredoxin domain-containing protein</fullName>
    </recommendedName>
</protein>
<dbReference type="PANTHER" id="PTHR34386:SF1">
    <property type="entry name" value="GLUTAREDOXIN-LIKE PROTEIN NRDH"/>
    <property type="match status" value="1"/>
</dbReference>
<evidence type="ECO:0000313" key="3">
    <source>
        <dbReference type="Proteomes" id="UP000177382"/>
    </source>
</evidence>
<comment type="caution">
    <text evidence="2">The sequence shown here is derived from an EMBL/GenBank/DDBJ whole genome shotgun (WGS) entry which is preliminary data.</text>
</comment>
<feature type="domain" description="Glutaredoxin" evidence="1">
    <location>
        <begin position="3"/>
        <end position="58"/>
    </location>
</feature>
<dbReference type="InterPro" id="IPR002109">
    <property type="entry name" value="Glutaredoxin"/>
</dbReference>
<dbReference type="PANTHER" id="PTHR34386">
    <property type="entry name" value="GLUTAREDOXIN"/>
    <property type="match status" value="1"/>
</dbReference>
<dbReference type="InterPro" id="IPR051548">
    <property type="entry name" value="Grx-like_ET"/>
</dbReference>
<dbReference type="EMBL" id="MGFX01000001">
    <property type="protein sequence ID" value="OGM15761.1"/>
    <property type="molecule type" value="Genomic_DNA"/>
</dbReference>
<dbReference type="GO" id="GO:0009055">
    <property type="term" value="F:electron transfer activity"/>
    <property type="evidence" value="ECO:0007669"/>
    <property type="project" value="TreeGrafter"/>
</dbReference>
<dbReference type="AlphaFoldDB" id="A0A1F7XL61"/>
<organism evidence="2 3">
    <name type="scientific">Candidatus Woesebacteria bacterium RBG_16_42_24</name>
    <dbReference type="NCBI Taxonomy" id="1802485"/>
    <lineage>
        <taxon>Bacteria</taxon>
        <taxon>Candidatus Woeseibacteriota</taxon>
    </lineage>
</organism>
<dbReference type="STRING" id="1802485.A2V97_03210"/>